<keyword evidence="12" id="KW-0234">DNA repair</keyword>
<evidence type="ECO:0000256" key="13">
    <source>
        <dbReference type="ARBA" id="ARBA00023295"/>
    </source>
</evidence>
<dbReference type="GO" id="GO:0006284">
    <property type="term" value="P:base-excision repair"/>
    <property type="evidence" value="ECO:0007669"/>
    <property type="project" value="InterPro"/>
</dbReference>
<keyword evidence="11" id="KW-0411">Iron-sulfur</keyword>
<keyword evidence="8" id="KW-0227">DNA damage</keyword>
<evidence type="ECO:0000256" key="2">
    <source>
        <dbReference type="ARBA" id="ARBA00001966"/>
    </source>
</evidence>
<dbReference type="Gene3D" id="3.90.79.10">
    <property type="entry name" value="Nucleoside Triphosphate Pyrophosphohydrolase"/>
    <property type="match status" value="1"/>
</dbReference>
<reference evidence="15" key="1">
    <citation type="submission" date="2019-08" db="EMBL/GenBank/DDBJ databases">
        <authorList>
            <person name="Kucharzyk K."/>
            <person name="Murdoch R.W."/>
            <person name="Higgins S."/>
            <person name="Loffler F."/>
        </authorList>
    </citation>
    <scope>NUCLEOTIDE SEQUENCE</scope>
</reference>
<dbReference type="GO" id="GO:0000701">
    <property type="term" value="F:purine-specific mismatch base pair DNA N-glycosylase activity"/>
    <property type="evidence" value="ECO:0007669"/>
    <property type="project" value="UniProtKB-EC"/>
</dbReference>
<dbReference type="Pfam" id="PF14815">
    <property type="entry name" value="NUDIX_4"/>
    <property type="match status" value="1"/>
</dbReference>
<evidence type="ECO:0000256" key="5">
    <source>
        <dbReference type="ARBA" id="ARBA00022023"/>
    </source>
</evidence>
<dbReference type="AlphaFoldDB" id="A0A644ZIC2"/>
<accession>A0A644ZIC2</accession>
<dbReference type="GO" id="GO:0035485">
    <property type="term" value="F:adenine/guanine mispair binding"/>
    <property type="evidence" value="ECO:0007669"/>
    <property type="project" value="TreeGrafter"/>
</dbReference>
<dbReference type="Pfam" id="PF00730">
    <property type="entry name" value="HhH-GPD"/>
    <property type="match status" value="1"/>
</dbReference>
<evidence type="ECO:0000256" key="1">
    <source>
        <dbReference type="ARBA" id="ARBA00000843"/>
    </source>
</evidence>
<protein>
    <recommendedName>
        <fullName evidence="5">Adenine DNA glycosylase</fullName>
        <ecNumber evidence="4">3.2.2.31</ecNumber>
    </recommendedName>
</protein>
<dbReference type="InterPro" id="IPR023170">
    <property type="entry name" value="HhH_base_excis_C"/>
</dbReference>
<comment type="similarity">
    <text evidence="3">Belongs to the Nth/MutY family.</text>
</comment>
<dbReference type="GO" id="GO:0006298">
    <property type="term" value="P:mismatch repair"/>
    <property type="evidence" value="ECO:0007669"/>
    <property type="project" value="TreeGrafter"/>
</dbReference>
<dbReference type="GO" id="GO:0032357">
    <property type="term" value="F:oxidized purine DNA binding"/>
    <property type="evidence" value="ECO:0007669"/>
    <property type="project" value="TreeGrafter"/>
</dbReference>
<gene>
    <name evidence="15" type="primary">mutY_9</name>
    <name evidence="15" type="ORF">SDC9_84182</name>
</gene>
<evidence type="ECO:0000256" key="3">
    <source>
        <dbReference type="ARBA" id="ARBA00008343"/>
    </source>
</evidence>
<dbReference type="InterPro" id="IPR003265">
    <property type="entry name" value="HhH-GPD_domain"/>
</dbReference>
<keyword evidence="10" id="KW-0408">Iron</keyword>
<dbReference type="NCBIfam" id="TIGR01084">
    <property type="entry name" value="mutY"/>
    <property type="match status" value="1"/>
</dbReference>
<dbReference type="GO" id="GO:0051539">
    <property type="term" value="F:4 iron, 4 sulfur cluster binding"/>
    <property type="evidence" value="ECO:0007669"/>
    <property type="project" value="UniProtKB-KW"/>
</dbReference>
<dbReference type="GO" id="GO:0034039">
    <property type="term" value="F:8-oxo-7,8-dihydroguanine DNA N-glycosylase activity"/>
    <property type="evidence" value="ECO:0007669"/>
    <property type="project" value="TreeGrafter"/>
</dbReference>
<keyword evidence="13 15" id="KW-0326">Glycosidase</keyword>
<dbReference type="InterPro" id="IPR015797">
    <property type="entry name" value="NUDIX_hydrolase-like_dom_sf"/>
</dbReference>
<comment type="catalytic activity">
    <reaction evidence="1">
        <text>Hydrolyzes free adenine bases from 7,8-dihydro-8-oxoguanine:adenine mismatched double-stranded DNA, leaving an apurinic site.</text>
        <dbReference type="EC" id="3.2.2.31"/>
    </reaction>
</comment>
<evidence type="ECO:0000256" key="11">
    <source>
        <dbReference type="ARBA" id="ARBA00023014"/>
    </source>
</evidence>
<evidence type="ECO:0000259" key="14">
    <source>
        <dbReference type="SMART" id="SM00478"/>
    </source>
</evidence>
<sequence>MPPALLTTLSDIVSPLLFWYRANARDLPWRKTRDPYRIWVSEVMLQQTRVAAVLGYYARFLTAFPTVEALAGAPEEALMKQWEGLGYYSRARNLQRAARLVAMEGRFPDNYDGLLALPGVGDYTASAVASAAFGLREPAVDGNVLRVFTRLTDCHDDIADPRTKKAVRAQIGAVMPREPEDIRMFNQALMELGAVVCVPGGPPKCHLCPLMERCLGRSRGTAERLPVKSPKKARRVEEKTVFLLLRDGKIALRKRPEDGLLAGLWEFPNGEGALDETAAADQCARWALAPRAWKRRLTAKHIFTHVEWHMTCYALEVFGSGPEDFFWADGPALDRLAVPSAFARLKEEAETALEEYSEKIQPEGGLSHGLDGGACI</sequence>
<dbReference type="InterPro" id="IPR029119">
    <property type="entry name" value="MutY_C"/>
</dbReference>
<evidence type="ECO:0000256" key="7">
    <source>
        <dbReference type="ARBA" id="ARBA00022723"/>
    </source>
</evidence>
<comment type="cofactor">
    <cofactor evidence="2">
        <name>[4Fe-4S] cluster</name>
        <dbReference type="ChEBI" id="CHEBI:49883"/>
    </cofactor>
</comment>
<dbReference type="PROSITE" id="PS01155">
    <property type="entry name" value="ENDONUCLEASE_III_2"/>
    <property type="match status" value="1"/>
</dbReference>
<evidence type="ECO:0000256" key="6">
    <source>
        <dbReference type="ARBA" id="ARBA00022485"/>
    </source>
</evidence>
<dbReference type="SUPFAM" id="SSF48150">
    <property type="entry name" value="DNA-glycosylase"/>
    <property type="match status" value="1"/>
</dbReference>
<keyword evidence="9 15" id="KW-0378">Hydrolase</keyword>
<dbReference type="InterPro" id="IPR004036">
    <property type="entry name" value="Endonuclease-III-like_CS2"/>
</dbReference>
<dbReference type="InterPro" id="IPR000445">
    <property type="entry name" value="HhH_motif"/>
</dbReference>
<dbReference type="EC" id="3.2.2.31" evidence="4"/>
<keyword evidence="6" id="KW-0004">4Fe-4S</keyword>
<dbReference type="PANTHER" id="PTHR42944:SF1">
    <property type="entry name" value="ADENINE DNA GLYCOSYLASE"/>
    <property type="match status" value="1"/>
</dbReference>
<feature type="domain" description="HhH-GPD" evidence="14">
    <location>
        <begin position="44"/>
        <end position="195"/>
    </location>
</feature>
<evidence type="ECO:0000313" key="15">
    <source>
        <dbReference type="EMBL" id="MPM37564.1"/>
    </source>
</evidence>
<dbReference type="CDD" id="cd03431">
    <property type="entry name" value="NUDIX_DNA_Glycosylase_C-MutY"/>
    <property type="match status" value="1"/>
</dbReference>
<dbReference type="InterPro" id="IPR044298">
    <property type="entry name" value="MIG/MutY"/>
</dbReference>
<name>A0A644ZIC2_9ZZZZ</name>
<dbReference type="CDD" id="cd00056">
    <property type="entry name" value="ENDO3c"/>
    <property type="match status" value="1"/>
</dbReference>
<evidence type="ECO:0000256" key="12">
    <source>
        <dbReference type="ARBA" id="ARBA00023204"/>
    </source>
</evidence>
<dbReference type="Gene3D" id="1.10.340.30">
    <property type="entry name" value="Hypothetical protein, domain 2"/>
    <property type="match status" value="1"/>
</dbReference>
<dbReference type="PANTHER" id="PTHR42944">
    <property type="entry name" value="ADENINE DNA GLYCOSYLASE"/>
    <property type="match status" value="1"/>
</dbReference>
<evidence type="ECO:0000256" key="10">
    <source>
        <dbReference type="ARBA" id="ARBA00023004"/>
    </source>
</evidence>
<dbReference type="InterPro" id="IPR005760">
    <property type="entry name" value="A/G_AdeGlyc_MutY"/>
</dbReference>
<dbReference type="SMART" id="SM00478">
    <property type="entry name" value="ENDO3c"/>
    <property type="match status" value="1"/>
</dbReference>
<evidence type="ECO:0000256" key="4">
    <source>
        <dbReference type="ARBA" id="ARBA00012045"/>
    </source>
</evidence>
<dbReference type="FunFam" id="1.10.340.30:FF:000002">
    <property type="entry name" value="Adenine DNA glycosylase"/>
    <property type="match status" value="1"/>
</dbReference>
<evidence type="ECO:0000256" key="9">
    <source>
        <dbReference type="ARBA" id="ARBA00022801"/>
    </source>
</evidence>
<organism evidence="15">
    <name type="scientific">bioreactor metagenome</name>
    <dbReference type="NCBI Taxonomy" id="1076179"/>
    <lineage>
        <taxon>unclassified sequences</taxon>
        <taxon>metagenomes</taxon>
        <taxon>ecological metagenomes</taxon>
    </lineage>
</organism>
<dbReference type="InterPro" id="IPR011257">
    <property type="entry name" value="DNA_glycosylase"/>
</dbReference>
<proteinExistence type="inferred from homology"/>
<dbReference type="Pfam" id="PF00633">
    <property type="entry name" value="HHH"/>
    <property type="match status" value="1"/>
</dbReference>
<dbReference type="EMBL" id="VSSQ01007993">
    <property type="protein sequence ID" value="MPM37564.1"/>
    <property type="molecule type" value="Genomic_DNA"/>
</dbReference>
<dbReference type="Gene3D" id="1.10.1670.10">
    <property type="entry name" value="Helix-hairpin-Helix base-excision DNA repair enzymes (C-terminal)"/>
    <property type="match status" value="1"/>
</dbReference>
<evidence type="ECO:0000256" key="8">
    <source>
        <dbReference type="ARBA" id="ARBA00022763"/>
    </source>
</evidence>
<keyword evidence="7" id="KW-0479">Metal-binding</keyword>
<dbReference type="GO" id="GO:0046872">
    <property type="term" value="F:metal ion binding"/>
    <property type="evidence" value="ECO:0007669"/>
    <property type="project" value="UniProtKB-KW"/>
</dbReference>
<dbReference type="SUPFAM" id="SSF55811">
    <property type="entry name" value="Nudix"/>
    <property type="match status" value="1"/>
</dbReference>
<comment type="caution">
    <text evidence="15">The sequence shown here is derived from an EMBL/GenBank/DDBJ whole genome shotgun (WGS) entry which is preliminary data.</text>
</comment>